<organism evidence="1 2">
    <name type="scientific">Cannabis sativa</name>
    <name type="common">Hemp</name>
    <name type="synonym">Marijuana</name>
    <dbReference type="NCBI Taxonomy" id="3483"/>
    <lineage>
        <taxon>Eukaryota</taxon>
        <taxon>Viridiplantae</taxon>
        <taxon>Streptophyta</taxon>
        <taxon>Embryophyta</taxon>
        <taxon>Tracheophyta</taxon>
        <taxon>Spermatophyta</taxon>
        <taxon>Magnoliopsida</taxon>
        <taxon>eudicotyledons</taxon>
        <taxon>Gunneridae</taxon>
        <taxon>Pentapetalae</taxon>
        <taxon>rosids</taxon>
        <taxon>fabids</taxon>
        <taxon>Rosales</taxon>
        <taxon>Cannabaceae</taxon>
        <taxon>Cannabis</taxon>
    </lineage>
</organism>
<keyword evidence="2" id="KW-1185">Reference proteome</keyword>
<dbReference type="EMBL" id="UZAU01000821">
    <property type="status" value="NOT_ANNOTATED_CDS"/>
    <property type="molecule type" value="Genomic_DNA"/>
</dbReference>
<protein>
    <submittedName>
        <fullName evidence="1">Uncharacterized protein</fullName>
    </submittedName>
</protein>
<name>A0A803QKR7_CANSA</name>
<evidence type="ECO:0000313" key="2">
    <source>
        <dbReference type="Proteomes" id="UP000596661"/>
    </source>
</evidence>
<sequence length="71" mass="7980">MAYKTSNRTMIKDLLLRCPVNYQPLTGYSLKKAFWEEVTLINFLCVIVPYNPEKRSGPMGRICGAILNAAG</sequence>
<evidence type="ECO:0000313" key="1">
    <source>
        <dbReference type="EnsemblPlants" id="cds.evm.model.10.1743"/>
    </source>
</evidence>
<dbReference type="AlphaFoldDB" id="A0A803QKR7"/>
<dbReference type="Proteomes" id="UP000596661">
    <property type="component" value="Unassembled WGS sequence"/>
</dbReference>
<dbReference type="EnsemblPlants" id="evm.model.10.1743">
    <property type="protein sequence ID" value="cds.evm.model.10.1743"/>
    <property type="gene ID" value="evm.TU.10.1743"/>
</dbReference>
<accession>A0A803QKR7</accession>
<dbReference type="Gramene" id="evm.model.10.1743">
    <property type="protein sequence ID" value="cds.evm.model.10.1743"/>
    <property type="gene ID" value="evm.TU.10.1743"/>
</dbReference>
<proteinExistence type="predicted"/>
<reference evidence="1" key="1">
    <citation type="submission" date="2021-03" db="UniProtKB">
        <authorList>
            <consortium name="EnsemblPlants"/>
        </authorList>
    </citation>
    <scope>IDENTIFICATION</scope>
</reference>